<name>A0A3P1V7Y8_9STRE</name>
<dbReference type="Pfam" id="PF07116">
    <property type="entry name" value="DUF1372"/>
    <property type="match status" value="1"/>
</dbReference>
<protein>
    <submittedName>
        <fullName evidence="1">DUF1372 family protein</fullName>
    </submittedName>
</protein>
<evidence type="ECO:0000313" key="2">
    <source>
        <dbReference type="Proteomes" id="UP000281771"/>
    </source>
</evidence>
<keyword evidence="2" id="KW-1185">Reference proteome</keyword>
<proteinExistence type="predicted"/>
<organism evidence="1 2">
    <name type="scientific">Streptococcus minor</name>
    <dbReference type="NCBI Taxonomy" id="229549"/>
    <lineage>
        <taxon>Bacteria</taxon>
        <taxon>Bacillati</taxon>
        <taxon>Bacillota</taxon>
        <taxon>Bacilli</taxon>
        <taxon>Lactobacillales</taxon>
        <taxon>Streptococcaceae</taxon>
        <taxon>Streptococcus</taxon>
    </lineage>
</organism>
<dbReference type="Proteomes" id="UP000281771">
    <property type="component" value="Unassembled WGS sequence"/>
</dbReference>
<dbReference type="STRING" id="1123309.GCA_000377005_00086"/>
<reference evidence="1 2" key="1">
    <citation type="submission" date="2018-11" db="EMBL/GenBank/DDBJ databases">
        <title>Genomes From Bacteria Associated with the Canine Oral Cavity: a Test Case for Automated Genome-Based Taxonomic Assignment.</title>
        <authorList>
            <person name="Coil D.A."/>
            <person name="Jospin G."/>
            <person name="Darling A.E."/>
            <person name="Wallis C."/>
            <person name="Davis I.J."/>
            <person name="Harris S."/>
            <person name="Eisen J.A."/>
            <person name="Holcombe L.J."/>
            <person name="O'Flynn C."/>
        </authorList>
    </citation>
    <scope>NUCLEOTIDE SEQUENCE [LARGE SCALE GENOMIC DNA]</scope>
    <source>
        <strain evidence="1 2">OH4621_COT-116</strain>
    </source>
</reference>
<feature type="non-terminal residue" evidence="1">
    <location>
        <position position="1"/>
    </location>
</feature>
<comment type="caution">
    <text evidence="1">The sequence shown here is derived from an EMBL/GenBank/DDBJ whole genome shotgun (WGS) entry which is preliminary data.</text>
</comment>
<sequence length="79" mass="8725">IDNLERELARVKSKQPVIIYQVDNAGSAMSGKVTGKEIVNGKYTLDCGIYGKFLVTKEVYDSVQVGDEIPEYLKKVGSK</sequence>
<dbReference type="AlphaFoldDB" id="A0A3P1V7Y8"/>
<evidence type="ECO:0000313" key="1">
    <source>
        <dbReference type="EMBL" id="RRD29620.1"/>
    </source>
</evidence>
<dbReference type="EMBL" id="RQZA01000013">
    <property type="protein sequence ID" value="RRD29620.1"/>
    <property type="molecule type" value="Genomic_DNA"/>
</dbReference>
<gene>
    <name evidence="1" type="ORF">EII38_09270</name>
</gene>
<accession>A0A3P1V7Y8</accession>
<dbReference type="InterPro" id="IPR010779">
    <property type="entry name" value="DUF1372"/>
</dbReference>